<dbReference type="AlphaFoldDB" id="A0A2Z4NDX5"/>
<gene>
    <name evidence="5" type="ORF">DP065_03050</name>
</gene>
<evidence type="ECO:0000256" key="2">
    <source>
        <dbReference type="ARBA" id="ARBA00022679"/>
    </source>
</evidence>
<dbReference type="SUPFAM" id="SSF53335">
    <property type="entry name" value="S-adenosyl-L-methionine-dependent methyltransferases"/>
    <property type="match status" value="1"/>
</dbReference>
<evidence type="ECO:0000313" key="5">
    <source>
        <dbReference type="EMBL" id="AWX69706.1"/>
    </source>
</evidence>
<accession>A0A2Z4NDX5</accession>
<dbReference type="Proteomes" id="UP000250218">
    <property type="component" value="Chromosome"/>
</dbReference>
<keyword evidence="1" id="KW-0489">Methyltransferase</keyword>
<dbReference type="PROSITE" id="PS00095">
    <property type="entry name" value="C5_MTASE_2"/>
    <property type="match status" value="1"/>
</dbReference>
<name>A0A2Z4NDX5_9BACT</name>
<reference evidence="6" key="1">
    <citation type="submission" date="2018-06" db="EMBL/GenBank/DDBJ databases">
        <title>Complete genome sequences of Mycoplasma anatis, M. anseris and M. cloacale type strains.</title>
        <authorList>
            <person name="Grozner D."/>
            <person name="Forro B."/>
            <person name="Sulyok K.M."/>
            <person name="Marton S."/>
            <person name="Kreizinger Z."/>
            <person name="Banyai K."/>
            <person name="Gyuranecz M."/>
        </authorList>
    </citation>
    <scope>NUCLEOTIDE SEQUENCE [LARGE SCALE GENOMIC DNA]</scope>
    <source>
        <strain evidence="6">ATCC 49234</strain>
    </source>
</reference>
<dbReference type="Pfam" id="PF00145">
    <property type="entry name" value="DNA_methylase"/>
    <property type="match status" value="1"/>
</dbReference>
<organism evidence="5 6">
    <name type="scientific">[Mycoplasma] anseris</name>
    <dbReference type="NCBI Taxonomy" id="92400"/>
    <lineage>
        <taxon>Bacteria</taxon>
        <taxon>Bacillati</taxon>
        <taxon>Mycoplasmatota</taxon>
        <taxon>Mycoplasmoidales</taxon>
        <taxon>Metamycoplasmataceae</taxon>
        <taxon>Metamycoplasma</taxon>
    </lineage>
</organism>
<dbReference type="GO" id="GO:0032259">
    <property type="term" value="P:methylation"/>
    <property type="evidence" value="ECO:0007669"/>
    <property type="project" value="UniProtKB-KW"/>
</dbReference>
<dbReference type="InterPro" id="IPR029063">
    <property type="entry name" value="SAM-dependent_MTases_sf"/>
</dbReference>
<proteinExistence type="predicted"/>
<dbReference type="Gene3D" id="3.90.120.10">
    <property type="entry name" value="DNA Methylase, subunit A, domain 2"/>
    <property type="match status" value="1"/>
</dbReference>
<dbReference type="EMBL" id="CP030140">
    <property type="protein sequence ID" value="AWX69706.1"/>
    <property type="molecule type" value="Genomic_DNA"/>
</dbReference>
<dbReference type="KEGG" id="mane:DP065_03050"/>
<sequence>MLFFCEQNQKIRKLPPRKYFNFQRFPKEFKLPEIANSHLYKQAGNSVSVSVIKRIALKLKEVLEKERNE</sequence>
<dbReference type="GO" id="GO:0008168">
    <property type="term" value="F:methyltransferase activity"/>
    <property type="evidence" value="ECO:0007669"/>
    <property type="project" value="UniProtKB-KW"/>
</dbReference>
<evidence type="ECO:0000256" key="1">
    <source>
        <dbReference type="ARBA" id="ARBA00022603"/>
    </source>
</evidence>
<dbReference type="InterPro" id="IPR031303">
    <property type="entry name" value="C5_meth_CS"/>
</dbReference>
<keyword evidence="4" id="KW-0680">Restriction system</keyword>
<evidence type="ECO:0000256" key="4">
    <source>
        <dbReference type="ARBA" id="ARBA00022747"/>
    </source>
</evidence>
<protein>
    <submittedName>
        <fullName evidence="5">Uncharacterized protein</fullName>
    </submittedName>
</protein>
<keyword evidence="6" id="KW-1185">Reference proteome</keyword>
<dbReference type="GO" id="GO:0009307">
    <property type="term" value="P:DNA restriction-modification system"/>
    <property type="evidence" value="ECO:0007669"/>
    <property type="project" value="UniProtKB-KW"/>
</dbReference>
<dbReference type="RefSeq" id="WP_033178940.1">
    <property type="nucleotide sequence ID" value="NZ_CP030140.1"/>
</dbReference>
<keyword evidence="2" id="KW-0808">Transferase</keyword>
<evidence type="ECO:0000313" key="6">
    <source>
        <dbReference type="Proteomes" id="UP000250218"/>
    </source>
</evidence>
<keyword evidence="3" id="KW-0949">S-adenosyl-L-methionine</keyword>
<dbReference type="InterPro" id="IPR001525">
    <property type="entry name" value="C5_MeTfrase"/>
</dbReference>
<evidence type="ECO:0000256" key="3">
    <source>
        <dbReference type="ARBA" id="ARBA00022691"/>
    </source>
</evidence>